<dbReference type="GO" id="GO:0019005">
    <property type="term" value="C:SCF ubiquitin ligase complex"/>
    <property type="evidence" value="ECO:0007669"/>
    <property type="project" value="TreeGrafter"/>
</dbReference>
<keyword evidence="3" id="KW-1185">Reference proteome</keyword>
<dbReference type="PANTHER" id="PTHR13318">
    <property type="entry name" value="PARTNER OF PAIRED, ISOFORM B-RELATED"/>
    <property type="match status" value="1"/>
</dbReference>
<dbReference type="PANTHER" id="PTHR13318:SF95">
    <property type="entry name" value="F-BOX PROTEIN YLR352W"/>
    <property type="match status" value="1"/>
</dbReference>
<gene>
    <name evidence="2" type="ORF">SI8410_02002449</name>
</gene>
<dbReference type="Gene3D" id="3.80.10.10">
    <property type="entry name" value="Ribonuclease Inhibitor"/>
    <property type="match status" value="2"/>
</dbReference>
<dbReference type="Proteomes" id="UP000663760">
    <property type="component" value="Chromosome 2"/>
</dbReference>
<evidence type="ECO:0000313" key="2">
    <source>
        <dbReference type="EMBL" id="CAA7391074.1"/>
    </source>
</evidence>
<dbReference type="Pfam" id="PF25372">
    <property type="entry name" value="DUF7885"/>
    <property type="match status" value="1"/>
</dbReference>
<evidence type="ECO:0000259" key="1">
    <source>
        <dbReference type="Pfam" id="PF25372"/>
    </source>
</evidence>
<sequence length="423" mass="45568">MATSGDRGKWAAASPRVCINEVLTDDELRAVLWKLQTEEERDGFGLVCKRWLQLQSSERRRLRARAGPAMLRRMAERFSGVVEMDLSQSTSRSFYPGLTDSDLSVVAARFWRLVSLDLKNCKGISDAGIIALGNGLPSLQVLDVSGCRKLTDTGLIVVSQSCSKLRGLHLSGCKLVTDGLLQALSRNCPQLEDLGLSGCHNITDSGLSTLVNGCRRLRFLDLSKCSKVGDEGVSQIASSSSSSLKTLKLLDCLNVSDLSIYALANSCENLETIVLGGCRNVSEESVKALMAACSSSIKNLRVDWCLDVGDSSVRCVLSRCRNLAALDISCCDKVTDAAFHELGAAEFESGLKVFKASSCPRITVAGLGMLLEFCKFLEYVDVSSCPHITKAGCEQAGLTFSAGCKMNFSGRLPGPDAIVDVFF</sequence>
<dbReference type="EMBL" id="LR746265">
    <property type="protein sequence ID" value="CAA7391074.1"/>
    <property type="molecule type" value="Genomic_DNA"/>
</dbReference>
<dbReference type="SUPFAM" id="SSF52047">
    <property type="entry name" value="RNI-like"/>
    <property type="match status" value="1"/>
</dbReference>
<dbReference type="InterPro" id="IPR001611">
    <property type="entry name" value="Leu-rich_rpt"/>
</dbReference>
<dbReference type="OrthoDB" id="550575at2759"/>
<feature type="domain" description="F-box/LRR-repeat protein 15-like leucin rich repeat" evidence="1">
    <location>
        <begin position="161"/>
        <end position="306"/>
    </location>
</feature>
<dbReference type="Pfam" id="PF13516">
    <property type="entry name" value="LRR_6"/>
    <property type="match status" value="2"/>
</dbReference>
<organism evidence="2 3">
    <name type="scientific">Spirodela intermedia</name>
    <name type="common">Intermediate duckweed</name>
    <dbReference type="NCBI Taxonomy" id="51605"/>
    <lineage>
        <taxon>Eukaryota</taxon>
        <taxon>Viridiplantae</taxon>
        <taxon>Streptophyta</taxon>
        <taxon>Embryophyta</taxon>
        <taxon>Tracheophyta</taxon>
        <taxon>Spermatophyta</taxon>
        <taxon>Magnoliopsida</taxon>
        <taxon>Liliopsida</taxon>
        <taxon>Araceae</taxon>
        <taxon>Lemnoideae</taxon>
        <taxon>Spirodela</taxon>
    </lineage>
</organism>
<dbReference type="AlphaFoldDB" id="A0A7I8K254"/>
<reference evidence="2" key="1">
    <citation type="submission" date="2020-02" db="EMBL/GenBank/DDBJ databases">
        <authorList>
            <person name="Scholz U."/>
            <person name="Mascher M."/>
            <person name="Fiebig A."/>
        </authorList>
    </citation>
    <scope>NUCLEOTIDE SEQUENCE</scope>
</reference>
<evidence type="ECO:0000313" key="3">
    <source>
        <dbReference type="Proteomes" id="UP000663760"/>
    </source>
</evidence>
<protein>
    <recommendedName>
        <fullName evidence="1">F-box/LRR-repeat protein 15-like leucin rich repeat domain-containing protein</fullName>
    </recommendedName>
</protein>
<dbReference type="GO" id="GO:0031146">
    <property type="term" value="P:SCF-dependent proteasomal ubiquitin-dependent protein catabolic process"/>
    <property type="evidence" value="ECO:0007669"/>
    <property type="project" value="TreeGrafter"/>
</dbReference>
<dbReference type="InterPro" id="IPR032675">
    <property type="entry name" value="LRR_dom_sf"/>
</dbReference>
<name>A0A7I8K254_SPIIN</name>
<dbReference type="InterPro" id="IPR006553">
    <property type="entry name" value="Leu-rich_rpt_Cys-con_subtyp"/>
</dbReference>
<dbReference type="SMART" id="SM00367">
    <property type="entry name" value="LRR_CC"/>
    <property type="match status" value="10"/>
</dbReference>
<proteinExistence type="predicted"/>
<accession>A0A7I8K254</accession>
<dbReference type="InterPro" id="IPR057207">
    <property type="entry name" value="FBXL15_LRR"/>
</dbReference>